<gene>
    <name evidence="2" type="ORF">D9756_005202</name>
</gene>
<evidence type="ECO:0000313" key="3">
    <source>
        <dbReference type="Proteomes" id="UP000559027"/>
    </source>
</evidence>
<organism evidence="2 3">
    <name type="scientific">Leucocoprinus leucothites</name>
    <dbReference type="NCBI Taxonomy" id="201217"/>
    <lineage>
        <taxon>Eukaryota</taxon>
        <taxon>Fungi</taxon>
        <taxon>Dikarya</taxon>
        <taxon>Basidiomycota</taxon>
        <taxon>Agaricomycotina</taxon>
        <taxon>Agaricomycetes</taxon>
        <taxon>Agaricomycetidae</taxon>
        <taxon>Agaricales</taxon>
        <taxon>Agaricineae</taxon>
        <taxon>Agaricaceae</taxon>
        <taxon>Leucocoprinus</taxon>
    </lineage>
</organism>
<evidence type="ECO:0000256" key="1">
    <source>
        <dbReference type="SAM" id="MobiDB-lite"/>
    </source>
</evidence>
<dbReference type="AlphaFoldDB" id="A0A8H5D9A6"/>
<dbReference type="Proteomes" id="UP000559027">
    <property type="component" value="Unassembled WGS sequence"/>
</dbReference>
<sequence length="239" mass="27116">MTIWSADNHTRHPWFDSQLKKRKHLAHNRETPSSSEELSDDVPETEPRASKRRRCSALEHGLSRLSLHHHHHKPLGLFLRNDEAHVQDRHAPTITEVTPPDYECAMDADDEGDDGIGARPPQVVFPGYVQEPEQDIPEIQMKTSSWYELSPDRIVITDLDSFEAEDESVGENGGIEINAPLLEHIKKQRSLPPPERTSQALVLFRPLPSLNVGPSKEPKETKKPRSEVVTDVELMEVET</sequence>
<comment type="caution">
    <text evidence="2">The sequence shown here is derived from an EMBL/GenBank/DDBJ whole genome shotgun (WGS) entry which is preliminary data.</text>
</comment>
<name>A0A8H5D9A6_9AGAR</name>
<reference evidence="2 3" key="1">
    <citation type="journal article" date="2020" name="ISME J.">
        <title>Uncovering the hidden diversity of litter-decomposition mechanisms in mushroom-forming fungi.</title>
        <authorList>
            <person name="Floudas D."/>
            <person name="Bentzer J."/>
            <person name="Ahren D."/>
            <person name="Johansson T."/>
            <person name="Persson P."/>
            <person name="Tunlid A."/>
        </authorList>
    </citation>
    <scope>NUCLEOTIDE SEQUENCE [LARGE SCALE GENOMIC DNA]</scope>
    <source>
        <strain evidence="2 3">CBS 146.42</strain>
    </source>
</reference>
<dbReference type="EMBL" id="JAACJO010000008">
    <property type="protein sequence ID" value="KAF5355021.1"/>
    <property type="molecule type" value="Genomic_DNA"/>
</dbReference>
<feature type="region of interest" description="Disordered" evidence="1">
    <location>
        <begin position="19"/>
        <end position="55"/>
    </location>
</feature>
<feature type="region of interest" description="Disordered" evidence="1">
    <location>
        <begin position="207"/>
        <end position="239"/>
    </location>
</feature>
<evidence type="ECO:0000313" key="2">
    <source>
        <dbReference type="EMBL" id="KAF5355021.1"/>
    </source>
</evidence>
<proteinExistence type="predicted"/>
<dbReference type="OrthoDB" id="3364141at2759"/>
<accession>A0A8H5D9A6</accession>
<keyword evidence="3" id="KW-1185">Reference proteome</keyword>
<feature type="compositionally biased region" description="Basic and acidic residues" evidence="1">
    <location>
        <begin position="216"/>
        <end position="228"/>
    </location>
</feature>
<protein>
    <submittedName>
        <fullName evidence="2">Uncharacterized protein</fullName>
    </submittedName>
</protein>